<feature type="transmembrane region" description="Helical" evidence="13">
    <location>
        <begin position="209"/>
        <end position="238"/>
    </location>
</feature>
<evidence type="ECO:0000256" key="3">
    <source>
        <dbReference type="ARBA" id="ARBA00010663"/>
    </source>
</evidence>
<evidence type="ECO:0000256" key="9">
    <source>
        <dbReference type="ARBA" id="ARBA00023136"/>
    </source>
</evidence>
<dbReference type="GO" id="GO:0019236">
    <property type="term" value="P:response to pheromone"/>
    <property type="evidence" value="ECO:0007669"/>
    <property type="project" value="UniProtKB-KW"/>
</dbReference>
<proteinExistence type="inferred from homology"/>
<evidence type="ECO:0000256" key="2">
    <source>
        <dbReference type="ARBA" id="ARBA00004651"/>
    </source>
</evidence>
<comment type="similarity">
    <text evidence="3 13">Belongs to the G-protein coupled receptor 1 family.</text>
</comment>
<evidence type="ECO:0000259" key="14">
    <source>
        <dbReference type="PROSITE" id="PS50262"/>
    </source>
</evidence>
<evidence type="ECO:0000256" key="4">
    <source>
        <dbReference type="ARBA" id="ARBA00022475"/>
    </source>
</evidence>
<evidence type="ECO:0000313" key="15">
    <source>
        <dbReference type="EMBL" id="AEF00240.1"/>
    </source>
</evidence>
<accession>F6MBD3</accession>
<sequence length="333" mass="38351">MAQPRKVQTMLWLRDMIVAIIQRKKLLNDRMDFRDMAVGIVLSFEILLGILGNFSLLFYYLILYYKEHTLKIIDMILIHVFTSNALILLSKGPPEVMGAFGSKQLFNNVGCKLILYVQRIARCMSITTTCFLSVFQAITISPSNSCWKEFKVKTTKFMGLSISFYWVMFILLNMLFPLYTASNSNRENRTQKSDSEFCHSGGRDKIVDLLYAAFCVFPEVLFSLLIVVSSTFMIDILYRHKKRVQHILHKHASLRISAENRATQTILVLVFTFLVFNTLSSILHGYIALSHDPNWWVMNITAIIALCFPTLGPFVMSHDFTASRCCFTWIKII</sequence>
<dbReference type="GO" id="GO:0005886">
    <property type="term" value="C:plasma membrane"/>
    <property type="evidence" value="ECO:0007669"/>
    <property type="project" value="UniProtKB-SubCell"/>
</dbReference>
<evidence type="ECO:0000256" key="6">
    <source>
        <dbReference type="ARBA" id="ARBA00022692"/>
    </source>
</evidence>
<dbReference type="FunFam" id="1.20.1070.10:FF:000033">
    <property type="entry name" value="Vomeronasal type-1 receptor"/>
    <property type="match status" value="1"/>
</dbReference>
<evidence type="ECO:0000256" key="1">
    <source>
        <dbReference type="ARBA" id="ARBA00003878"/>
    </source>
</evidence>
<name>F6MBD3_MOUSE</name>
<evidence type="ECO:0000256" key="13">
    <source>
        <dbReference type="RuleBase" id="RU364061"/>
    </source>
</evidence>
<keyword evidence="12 13" id="KW-0807">Transducer</keyword>
<evidence type="ECO:0000256" key="7">
    <source>
        <dbReference type="ARBA" id="ARBA00022989"/>
    </source>
</evidence>
<dbReference type="EMBL" id="JF783105">
    <property type="protein sequence ID" value="AEF00240.1"/>
    <property type="molecule type" value="Genomic_DNA"/>
</dbReference>
<dbReference type="AlphaFoldDB" id="F6MBD3"/>
<dbReference type="InterPro" id="IPR004072">
    <property type="entry name" value="Vmron_rcpt_1"/>
</dbReference>
<dbReference type="PRINTS" id="PR01534">
    <property type="entry name" value="VOMERONASL1R"/>
</dbReference>
<feature type="transmembrane region" description="Helical" evidence="13">
    <location>
        <begin position="68"/>
        <end position="89"/>
    </location>
</feature>
<dbReference type="GO" id="GO:0007606">
    <property type="term" value="P:sensory perception of chemical stimulus"/>
    <property type="evidence" value="ECO:0007669"/>
    <property type="project" value="UniProtKB-ARBA"/>
</dbReference>
<evidence type="ECO:0000256" key="8">
    <source>
        <dbReference type="ARBA" id="ARBA00023040"/>
    </source>
</evidence>
<keyword evidence="10 13" id="KW-0675">Receptor</keyword>
<feature type="transmembrane region" description="Helical" evidence="13">
    <location>
        <begin position="265"/>
        <end position="289"/>
    </location>
</feature>
<evidence type="ECO:0000256" key="10">
    <source>
        <dbReference type="ARBA" id="ARBA00023170"/>
    </source>
</evidence>
<reference evidence="15" key="1">
    <citation type="journal article" date="2011" name="Genome Biol. Evol.">
        <title>The microevolution of v1r vomeronasal receptor genes in mice.</title>
        <authorList>
            <person name="Park S.H."/>
            <person name="Podlaha O."/>
            <person name="Grus W.E."/>
            <person name="Zhang J."/>
        </authorList>
    </citation>
    <scope>NUCLEOTIDE SEQUENCE</scope>
    <source>
        <strain evidence="15">E3032</strain>
    </source>
</reference>
<evidence type="ECO:0000256" key="11">
    <source>
        <dbReference type="ARBA" id="ARBA00023180"/>
    </source>
</evidence>
<keyword evidence="9 13" id="KW-0472">Membrane</keyword>
<evidence type="ECO:0000256" key="5">
    <source>
        <dbReference type="ARBA" id="ARBA00022507"/>
    </source>
</evidence>
<comment type="subcellular location">
    <subcellularLocation>
        <location evidence="2 13">Cell membrane</location>
        <topology evidence="2 13">Multi-pass membrane protein</topology>
    </subcellularLocation>
</comment>
<dbReference type="SUPFAM" id="SSF81321">
    <property type="entry name" value="Family A G protein-coupled receptor-like"/>
    <property type="match status" value="1"/>
</dbReference>
<keyword evidence="11" id="KW-0325">Glycoprotein</keyword>
<keyword evidence="6 13" id="KW-0812">Transmembrane</keyword>
<dbReference type="Pfam" id="PF03402">
    <property type="entry name" value="V1R"/>
    <property type="match status" value="1"/>
</dbReference>
<comment type="function">
    <text evidence="1">Putative pheromone receptor.</text>
</comment>
<feature type="domain" description="G-protein coupled receptors family 1 profile" evidence="14">
    <location>
        <begin position="54"/>
        <end position="316"/>
    </location>
</feature>
<dbReference type="GO" id="GO:0016503">
    <property type="term" value="F:pheromone receptor activity"/>
    <property type="evidence" value="ECO:0007669"/>
    <property type="project" value="InterPro"/>
</dbReference>
<dbReference type="Gene3D" id="1.20.1070.10">
    <property type="entry name" value="Rhodopsin 7-helix transmembrane proteins"/>
    <property type="match status" value="1"/>
</dbReference>
<evidence type="ECO:0000256" key="12">
    <source>
        <dbReference type="ARBA" id="ARBA00023224"/>
    </source>
</evidence>
<feature type="transmembrane region" description="Helical" evidence="13">
    <location>
        <begin position="37"/>
        <end position="62"/>
    </location>
</feature>
<dbReference type="InterPro" id="IPR017452">
    <property type="entry name" value="GPCR_Rhodpsn_7TM"/>
</dbReference>
<keyword evidence="8 13" id="KW-0297">G-protein coupled receptor</keyword>
<organism evidence="15">
    <name type="scientific">Mus musculus musculus</name>
    <name type="common">eastern European house mouse</name>
    <dbReference type="NCBI Taxonomy" id="39442"/>
    <lineage>
        <taxon>Eukaryota</taxon>
        <taxon>Metazoa</taxon>
        <taxon>Chordata</taxon>
        <taxon>Craniata</taxon>
        <taxon>Vertebrata</taxon>
        <taxon>Euteleostomi</taxon>
        <taxon>Mammalia</taxon>
        <taxon>Eutheria</taxon>
        <taxon>Euarchontoglires</taxon>
        <taxon>Glires</taxon>
        <taxon>Rodentia</taxon>
        <taxon>Myomorpha</taxon>
        <taxon>Muroidea</taxon>
        <taxon>Muridae</taxon>
        <taxon>Murinae</taxon>
        <taxon>Mus</taxon>
        <taxon>Mus</taxon>
    </lineage>
</organism>
<keyword evidence="4 13" id="KW-1003">Cell membrane</keyword>
<keyword evidence="5 13" id="KW-0589">Pheromone response</keyword>
<gene>
    <name evidence="15" type="primary">V1re3</name>
</gene>
<dbReference type="PANTHER" id="PTHR24062">
    <property type="entry name" value="VOMERONASAL TYPE-1 RECEPTOR"/>
    <property type="match status" value="1"/>
</dbReference>
<protein>
    <recommendedName>
        <fullName evidence="13">Vomeronasal type-1 receptor</fullName>
    </recommendedName>
</protein>
<feature type="transmembrane region" description="Helical" evidence="13">
    <location>
        <begin position="295"/>
        <end position="315"/>
    </location>
</feature>
<keyword evidence="7 13" id="KW-1133">Transmembrane helix</keyword>
<dbReference type="PROSITE" id="PS50262">
    <property type="entry name" value="G_PROTEIN_RECEP_F1_2"/>
    <property type="match status" value="1"/>
</dbReference>
<feature type="transmembrane region" description="Helical" evidence="13">
    <location>
        <begin position="157"/>
        <end position="179"/>
    </location>
</feature>